<dbReference type="GO" id="GO:0003677">
    <property type="term" value="F:DNA binding"/>
    <property type="evidence" value="ECO:0007669"/>
    <property type="project" value="InterPro"/>
</dbReference>
<dbReference type="InterPro" id="IPR010994">
    <property type="entry name" value="RuvA_2-like"/>
</dbReference>
<evidence type="ECO:0000313" key="9">
    <source>
        <dbReference type="EMBL" id="CAB4981843.1"/>
    </source>
</evidence>
<dbReference type="PANTHER" id="PTHR21180:SF32">
    <property type="entry name" value="ENDONUCLEASE_EXONUCLEASE_PHOSPHATASE FAMILY DOMAIN-CONTAINING PROTEIN 1"/>
    <property type="match status" value="1"/>
</dbReference>
<dbReference type="NCBIfam" id="TIGR00426">
    <property type="entry name" value="competence protein ComEA helix-hairpin-helix repeat region"/>
    <property type="match status" value="1"/>
</dbReference>
<dbReference type="EMBL" id="CAFBOI010000098">
    <property type="protein sequence ID" value="CAB4981843.1"/>
    <property type="molecule type" value="Genomic_DNA"/>
</dbReference>
<dbReference type="Pfam" id="PF12836">
    <property type="entry name" value="HHH_3"/>
    <property type="match status" value="1"/>
</dbReference>
<gene>
    <name evidence="3" type="ORF">UFOPK1791_00183</name>
    <name evidence="4" type="ORF">UFOPK2312_00708</name>
    <name evidence="5" type="ORF">UFOPK2802_00207</name>
    <name evidence="6" type="ORF">UFOPK2982_00683</name>
    <name evidence="7" type="ORF">UFOPK3083_00821</name>
    <name evidence="8" type="ORF">UFOPK3783_00690</name>
    <name evidence="9" type="ORF">UFOPK3948_00782</name>
    <name evidence="10" type="ORF">UFOPK4355_00409</name>
</gene>
<keyword evidence="1" id="KW-0472">Membrane</keyword>
<evidence type="ECO:0000259" key="2">
    <source>
        <dbReference type="SMART" id="SM00278"/>
    </source>
</evidence>
<dbReference type="SUPFAM" id="SSF47781">
    <property type="entry name" value="RuvA domain 2-like"/>
    <property type="match status" value="1"/>
</dbReference>
<evidence type="ECO:0000313" key="5">
    <source>
        <dbReference type="EMBL" id="CAB4735775.1"/>
    </source>
</evidence>
<dbReference type="GO" id="GO:0006281">
    <property type="term" value="P:DNA repair"/>
    <property type="evidence" value="ECO:0007669"/>
    <property type="project" value="InterPro"/>
</dbReference>
<dbReference type="EMBL" id="CAEZUF010000008">
    <property type="protein sequence ID" value="CAB4585350.1"/>
    <property type="molecule type" value="Genomic_DNA"/>
</dbReference>
<accession>A0A6J6SMD1</accession>
<dbReference type="GO" id="GO:0015627">
    <property type="term" value="C:type II protein secretion system complex"/>
    <property type="evidence" value="ECO:0007669"/>
    <property type="project" value="TreeGrafter"/>
</dbReference>
<proteinExistence type="predicted"/>
<dbReference type="AlphaFoldDB" id="A0A6J6SMD1"/>
<dbReference type="Gene3D" id="3.10.560.10">
    <property type="entry name" value="Outer membrane lipoprotein wza domain like"/>
    <property type="match status" value="1"/>
</dbReference>
<dbReference type="InterPro" id="IPR019554">
    <property type="entry name" value="Soluble_ligand-bd"/>
</dbReference>
<feature type="transmembrane region" description="Helical" evidence="1">
    <location>
        <begin position="20"/>
        <end position="38"/>
    </location>
</feature>
<evidence type="ECO:0000256" key="1">
    <source>
        <dbReference type="SAM" id="Phobius"/>
    </source>
</evidence>
<dbReference type="EMBL" id="CAFAAT010000099">
    <property type="protein sequence ID" value="CAB4809527.1"/>
    <property type="molecule type" value="Genomic_DNA"/>
</dbReference>
<dbReference type="InterPro" id="IPR004509">
    <property type="entry name" value="Competence_ComEA_HhH"/>
</dbReference>
<evidence type="ECO:0000313" key="6">
    <source>
        <dbReference type="EMBL" id="CAB4792465.1"/>
    </source>
</evidence>
<dbReference type="Gene3D" id="1.10.150.310">
    <property type="entry name" value="Tex RuvX-like domain-like"/>
    <property type="match status" value="1"/>
</dbReference>
<dbReference type="PANTHER" id="PTHR21180">
    <property type="entry name" value="ENDONUCLEASE/EXONUCLEASE/PHOSPHATASE FAMILY DOMAIN-CONTAINING PROTEIN 1"/>
    <property type="match status" value="1"/>
</dbReference>
<feature type="domain" description="Helix-hairpin-helix DNA-binding motif class 1" evidence="2">
    <location>
        <begin position="141"/>
        <end position="160"/>
    </location>
</feature>
<dbReference type="InterPro" id="IPR003583">
    <property type="entry name" value="Hlx-hairpin-Hlx_DNA-bd_motif"/>
</dbReference>
<feature type="domain" description="Helix-hairpin-helix DNA-binding motif class 1" evidence="2">
    <location>
        <begin position="171"/>
        <end position="190"/>
    </location>
</feature>
<dbReference type="EMBL" id="CAFBNI010000082">
    <property type="protein sequence ID" value="CAB4947864.1"/>
    <property type="molecule type" value="Genomic_DNA"/>
</dbReference>
<keyword evidence="1" id="KW-0812">Transmembrane</keyword>
<evidence type="ECO:0000313" key="8">
    <source>
        <dbReference type="EMBL" id="CAB4947864.1"/>
    </source>
</evidence>
<evidence type="ECO:0000313" key="10">
    <source>
        <dbReference type="EMBL" id="CAB5062052.1"/>
    </source>
</evidence>
<evidence type="ECO:0000313" key="3">
    <source>
        <dbReference type="EMBL" id="CAB4585350.1"/>
    </source>
</evidence>
<evidence type="ECO:0000313" key="4">
    <source>
        <dbReference type="EMBL" id="CAB4673580.1"/>
    </source>
</evidence>
<sequence length="193" mass="20719">MNIADFRDRIPEFGYQHKRAILIIFGAALSLSMVFFLASRGNSTDVITTPIPEISISAEVVNIYIDVAGKVKKPGVYQIPQGSRAIDAINAAGGAKTGVDLSDINLAHVLVDGEQIYVGYQVGRSAIGATGKININRATQSEFDTLPGIGPVLAARIITYRNKNGLFTTVEDLQKVSGIGGAKFNDIKDRLRI</sequence>
<dbReference type="EMBL" id="CAEZWY010000071">
    <property type="protein sequence ID" value="CAB4673580.1"/>
    <property type="molecule type" value="Genomic_DNA"/>
</dbReference>
<dbReference type="Pfam" id="PF10531">
    <property type="entry name" value="SLBB"/>
    <property type="match status" value="1"/>
</dbReference>
<organism evidence="5">
    <name type="scientific">freshwater metagenome</name>
    <dbReference type="NCBI Taxonomy" id="449393"/>
    <lineage>
        <taxon>unclassified sequences</taxon>
        <taxon>metagenomes</taxon>
        <taxon>ecological metagenomes</taxon>
    </lineage>
</organism>
<dbReference type="EMBL" id="CAFAAE010000093">
    <property type="protein sequence ID" value="CAB4792465.1"/>
    <property type="molecule type" value="Genomic_DNA"/>
</dbReference>
<dbReference type="EMBL" id="CAFBQT010000033">
    <property type="protein sequence ID" value="CAB5062052.1"/>
    <property type="molecule type" value="Genomic_DNA"/>
</dbReference>
<dbReference type="EMBL" id="CAEZYX010000010">
    <property type="protein sequence ID" value="CAB4735775.1"/>
    <property type="molecule type" value="Genomic_DNA"/>
</dbReference>
<dbReference type="InterPro" id="IPR051675">
    <property type="entry name" value="Endo/Exo/Phosphatase_dom_1"/>
</dbReference>
<dbReference type="GO" id="GO:0015628">
    <property type="term" value="P:protein secretion by the type II secretion system"/>
    <property type="evidence" value="ECO:0007669"/>
    <property type="project" value="TreeGrafter"/>
</dbReference>
<reference evidence="5" key="1">
    <citation type="submission" date="2020-05" db="EMBL/GenBank/DDBJ databases">
        <authorList>
            <person name="Chiriac C."/>
            <person name="Salcher M."/>
            <person name="Ghai R."/>
            <person name="Kavagutti S V."/>
        </authorList>
    </citation>
    <scope>NUCLEOTIDE SEQUENCE</scope>
</reference>
<dbReference type="SMART" id="SM00278">
    <property type="entry name" value="HhH1"/>
    <property type="match status" value="2"/>
</dbReference>
<protein>
    <submittedName>
        <fullName evidence="5">Unannotated protein</fullName>
    </submittedName>
</protein>
<keyword evidence="1" id="KW-1133">Transmembrane helix</keyword>
<name>A0A6J6SMD1_9ZZZZ</name>
<evidence type="ECO:0000313" key="7">
    <source>
        <dbReference type="EMBL" id="CAB4809527.1"/>
    </source>
</evidence>